<keyword evidence="3" id="KW-1185">Reference proteome</keyword>
<sequence length="104" mass="11876">METSDPILARFRAVLVEIYGDRLDRVVLFGSRARGDGREDSDYDVAVFLKSLPDRWAELDRLARLRVSFIDDTGAFFDAKPYAATSYQEGSPLMREIREEGLEL</sequence>
<organism evidence="2 3">
    <name type="scientific">Candidatus Magnetobacterium bavaricum</name>
    <dbReference type="NCBI Taxonomy" id="29290"/>
    <lineage>
        <taxon>Bacteria</taxon>
        <taxon>Pseudomonadati</taxon>
        <taxon>Nitrospirota</taxon>
        <taxon>Thermodesulfovibrionia</taxon>
        <taxon>Thermodesulfovibrionales</taxon>
        <taxon>Candidatus Magnetobacteriaceae</taxon>
        <taxon>Candidatus Magnetobacterium</taxon>
    </lineage>
</organism>
<dbReference type="InterPro" id="IPR043519">
    <property type="entry name" value="NT_sf"/>
</dbReference>
<gene>
    <name evidence="2" type="ORF">MBAV_006238</name>
</gene>
<dbReference type="AlphaFoldDB" id="A0A0F3GI50"/>
<dbReference type="EMBL" id="LACI01002644">
    <property type="protein sequence ID" value="KJU81566.1"/>
    <property type="molecule type" value="Genomic_DNA"/>
</dbReference>
<evidence type="ECO:0000313" key="3">
    <source>
        <dbReference type="Proteomes" id="UP000033423"/>
    </source>
</evidence>
<comment type="caution">
    <text evidence="2">The sequence shown here is derived from an EMBL/GenBank/DDBJ whole genome shotgun (WGS) entry which is preliminary data.</text>
</comment>
<name>A0A0F3GI50_9BACT</name>
<dbReference type="InterPro" id="IPR052548">
    <property type="entry name" value="Type_VII_TA_antitoxin"/>
</dbReference>
<dbReference type="PANTHER" id="PTHR33933">
    <property type="entry name" value="NUCLEOTIDYLTRANSFERASE"/>
    <property type="match status" value="1"/>
</dbReference>
<reference evidence="2 3" key="1">
    <citation type="submission" date="2015-02" db="EMBL/GenBank/DDBJ databases">
        <title>Single-cell genomics of uncultivated deep-branching MTB reveals a conserved set of magnetosome genes.</title>
        <authorList>
            <person name="Kolinko S."/>
            <person name="Richter M."/>
            <person name="Glockner F.O."/>
            <person name="Brachmann A."/>
            <person name="Schuler D."/>
        </authorList>
    </citation>
    <scope>NUCLEOTIDE SEQUENCE [LARGE SCALE GENOMIC DNA]</scope>
    <source>
        <strain evidence="2">TM-1</strain>
    </source>
</reference>
<dbReference type="PANTHER" id="PTHR33933:SF1">
    <property type="entry name" value="PROTEIN ADENYLYLTRANSFERASE MNTA-RELATED"/>
    <property type="match status" value="1"/>
</dbReference>
<dbReference type="GO" id="GO:0016779">
    <property type="term" value="F:nucleotidyltransferase activity"/>
    <property type="evidence" value="ECO:0007669"/>
    <property type="project" value="InterPro"/>
</dbReference>
<dbReference type="Proteomes" id="UP000033423">
    <property type="component" value="Unassembled WGS sequence"/>
</dbReference>
<dbReference type="Gene3D" id="3.30.460.10">
    <property type="entry name" value="Beta Polymerase, domain 2"/>
    <property type="match status" value="1"/>
</dbReference>
<protein>
    <submittedName>
        <fullName evidence="2">DNA polymerase beta domain-containing protein region</fullName>
    </submittedName>
</protein>
<accession>A0A0F3GI50</accession>
<dbReference type="InterPro" id="IPR002934">
    <property type="entry name" value="Polymerase_NTP_transf_dom"/>
</dbReference>
<dbReference type="CDD" id="cd05403">
    <property type="entry name" value="NT_KNTase_like"/>
    <property type="match status" value="1"/>
</dbReference>
<evidence type="ECO:0000259" key="1">
    <source>
        <dbReference type="Pfam" id="PF01909"/>
    </source>
</evidence>
<dbReference type="SUPFAM" id="SSF81301">
    <property type="entry name" value="Nucleotidyltransferase"/>
    <property type="match status" value="1"/>
</dbReference>
<dbReference type="Pfam" id="PF01909">
    <property type="entry name" value="NTP_transf_2"/>
    <property type="match status" value="1"/>
</dbReference>
<feature type="domain" description="Polymerase nucleotidyl transferase" evidence="1">
    <location>
        <begin position="10"/>
        <end position="95"/>
    </location>
</feature>
<evidence type="ECO:0000313" key="2">
    <source>
        <dbReference type="EMBL" id="KJU81566.1"/>
    </source>
</evidence>
<proteinExistence type="predicted"/>